<name>A0A6A6DAY0_9PEZI</name>
<evidence type="ECO:0000313" key="1">
    <source>
        <dbReference type="EMBL" id="KAF2176627.1"/>
    </source>
</evidence>
<gene>
    <name evidence="1" type="ORF">K469DRAFT_698315</name>
</gene>
<accession>A0A6A6DAY0</accession>
<dbReference type="Proteomes" id="UP000800200">
    <property type="component" value="Unassembled WGS sequence"/>
</dbReference>
<keyword evidence="2" id="KW-1185">Reference proteome</keyword>
<sequence length="270" mass="31304">MLYNLPPFPCSVVETTPQTKSNRSLLELQRLMPSLMKMKNLFKVKHFENNTTDTTSSYTQQNSQSSTWVDHYLPKEKDSQEQAPKPSLWNPSVPNRRTARINAIKDLLSEIHISVNNRERLIELAQHDPEYLIHTRSNQAWKKNAKEQNRLFYALQKEVNRGGGKNSERRVIQWEEDVEFLRKNTLNLCDKMFESGEWKNILCDPKVYPRKKAVTGKRETRALALQQETLKLAKEADEKGWWSDDAVDETGVLKRGSNFENVNAVTGKSN</sequence>
<organism evidence="1 2">
    <name type="scientific">Zopfia rhizophila CBS 207.26</name>
    <dbReference type="NCBI Taxonomy" id="1314779"/>
    <lineage>
        <taxon>Eukaryota</taxon>
        <taxon>Fungi</taxon>
        <taxon>Dikarya</taxon>
        <taxon>Ascomycota</taxon>
        <taxon>Pezizomycotina</taxon>
        <taxon>Dothideomycetes</taxon>
        <taxon>Dothideomycetes incertae sedis</taxon>
        <taxon>Zopfiaceae</taxon>
        <taxon>Zopfia</taxon>
    </lineage>
</organism>
<evidence type="ECO:0000313" key="2">
    <source>
        <dbReference type="Proteomes" id="UP000800200"/>
    </source>
</evidence>
<reference evidence="1" key="1">
    <citation type="journal article" date="2020" name="Stud. Mycol.">
        <title>101 Dothideomycetes genomes: a test case for predicting lifestyles and emergence of pathogens.</title>
        <authorList>
            <person name="Haridas S."/>
            <person name="Albert R."/>
            <person name="Binder M."/>
            <person name="Bloem J."/>
            <person name="Labutti K."/>
            <person name="Salamov A."/>
            <person name="Andreopoulos B."/>
            <person name="Baker S."/>
            <person name="Barry K."/>
            <person name="Bills G."/>
            <person name="Bluhm B."/>
            <person name="Cannon C."/>
            <person name="Castanera R."/>
            <person name="Culley D."/>
            <person name="Daum C."/>
            <person name="Ezra D."/>
            <person name="Gonzalez J."/>
            <person name="Henrissat B."/>
            <person name="Kuo A."/>
            <person name="Liang C."/>
            <person name="Lipzen A."/>
            <person name="Lutzoni F."/>
            <person name="Magnuson J."/>
            <person name="Mondo S."/>
            <person name="Nolan M."/>
            <person name="Ohm R."/>
            <person name="Pangilinan J."/>
            <person name="Park H.-J."/>
            <person name="Ramirez L."/>
            <person name="Alfaro M."/>
            <person name="Sun H."/>
            <person name="Tritt A."/>
            <person name="Yoshinaga Y."/>
            <person name="Zwiers L.-H."/>
            <person name="Turgeon B."/>
            <person name="Goodwin S."/>
            <person name="Spatafora J."/>
            <person name="Crous P."/>
            <person name="Grigoriev I."/>
        </authorList>
    </citation>
    <scope>NUCLEOTIDE SEQUENCE</scope>
    <source>
        <strain evidence="1">CBS 207.26</strain>
    </source>
</reference>
<dbReference type="AlphaFoldDB" id="A0A6A6DAY0"/>
<protein>
    <submittedName>
        <fullName evidence="1">Uncharacterized protein</fullName>
    </submittedName>
</protein>
<dbReference type="EMBL" id="ML994704">
    <property type="protein sequence ID" value="KAF2176627.1"/>
    <property type="molecule type" value="Genomic_DNA"/>
</dbReference>
<dbReference type="OrthoDB" id="10524110at2759"/>
<proteinExistence type="predicted"/>